<dbReference type="InterPro" id="IPR045964">
    <property type="entry name" value="DUF6384"/>
</dbReference>
<comment type="caution">
    <text evidence="2">The sequence shown here is derived from an EMBL/GenBank/DDBJ whole genome shotgun (WGS) entry which is preliminary data.</text>
</comment>
<reference evidence="2" key="2">
    <citation type="submission" date="2020-09" db="EMBL/GenBank/DDBJ databases">
        <authorList>
            <person name="Sun Q."/>
            <person name="Zhou Y."/>
        </authorList>
    </citation>
    <scope>NUCLEOTIDE SEQUENCE</scope>
    <source>
        <strain evidence="2">CGMCC 1.12426</strain>
    </source>
</reference>
<keyword evidence="1" id="KW-0812">Transmembrane</keyword>
<accession>A0A916TBZ4</accession>
<name>A0A916TBZ4_9HYPH</name>
<proteinExistence type="predicted"/>
<dbReference type="RefSeq" id="WP_150494498.1">
    <property type="nucleotide sequence ID" value="NZ_BMFA01000001.1"/>
</dbReference>
<dbReference type="OrthoDB" id="6115808at2"/>
<evidence type="ECO:0000256" key="1">
    <source>
        <dbReference type="SAM" id="Phobius"/>
    </source>
</evidence>
<sequence length="309" mass="33540">MSDKTQAPLDDLMMAMDVVDTLRHQDAVIEREIASGDRDAHMIARLKEIYAAQGIDVPDRILMEGVEGLKQDRFVYKPPQTGFSRFLAQIYITRMAWSKWAAGAIVALVVAVGAWQFLVVGPQERAAAALQAELSTEIPQAITALSDRINGLTGEPGVLDEAERLAAAGRIAAQDGQAEAARGAVADLRALASELNSVFEVRIVSRPDTTTGVERIPDVNREGANYYLIVEAIGPDGAPVSRSVTSEENGTARTVEIWGQRVSKELYERIRDDKMADGIVQSSLLGRKARGSLEIDWEPGVGEGAITQW</sequence>
<protein>
    <submittedName>
        <fullName evidence="2">Uncharacterized protein</fullName>
    </submittedName>
</protein>
<dbReference type="Pfam" id="PF19911">
    <property type="entry name" value="DUF6384"/>
    <property type="match status" value="1"/>
</dbReference>
<evidence type="ECO:0000313" key="3">
    <source>
        <dbReference type="Proteomes" id="UP000605148"/>
    </source>
</evidence>
<feature type="transmembrane region" description="Helical" evidence="1">
    <location>
        <begin position="100"/>
        <end position="118"/>
    </location>
</feature>
<dbReference type="Proteomes" id="UP000605148">
    <property type="component" value="Unassembled WGS sequence"/>
</dbReference>
<keyword evidence="1" id="KW-1133">Transmembrane helix</keyword>
<reference evidence="2" key="1">
    <citation type="journal article" date="2014" name="Int. J. Syst. Evol. Microbiol.">
        <title>Complete genome sequence of Corynebacterium casei LMG S-19264T (=DSM 44701T), isolated from a smear-ripened cheese.</title>
        <authorList>
            <consortium name="US DOE Joint Genome Institute (JGI-PGF)"/>
            <person name="Walter F."/>
            <person name="Albersmeier A."/>
            <person name="Kalinowski J."/>
            <person name="Ruckert C."/>
        </authorList>
    </citation>
    <scope>NUCLEOTIDE SEQUENCE</scope>
    <source>
        <strain evidence="2">CGMCC 1.12426</strain>
    </source>
</reference>
<keyword evidence="3" id="KW-1185">Reference proteome</keyword>
<keyword evidence="1" id="KW-0472">Membrane</keyword>
<dbReference type="AlphaFoldDB" id="A0A916TBZ4"/>
<organism evidence="2 3">
    <name type="scientific">Roseibium aquae</name>
    <dbReference type="NCBI Taxonomy" id="1323746"/>
    <lineage>
        <taxon>Bacteria</taxon>
        <taxon>Pseudomonadati</taxon>
        <taxon>Pseudomonadota</taxon>
        <taxon>Alphaproteobacteria</taxon>
        <taxon>Hyphomicrobiales</taxon>
        <taxon>Stappiaceae</taxon>
        <taxon>Roseibium</taxon>
    </lineage>
</organism>
<dbReference type="EMBL" id="BMFA01000001">
    <property type="protein sequence ID" value="GGB37537.1"/>
    <property type="molecule type" value="Genomic_DNA"/>
</dbReference>
<evidence type="ECO:0000313" key="2">
    <source>
        <dbReference type="EMBL" id="GGB37537.1"/>
    </source>
</evidence>
<gene>
    <name evidence="2" type="ORF">GCM10011316_07090</name>
</gene>